<dbReference type="RefSeq" id="WP_071454787.1">
    <property type="nucleotide sequence ID" value="NZ_CP017675.1"/>
</dbReference>
<dbReference type="Gene3D" id="3.40.50.620">
    <property type="entry name" value="HUPs"/>
    <property type="match status" value="2"/>
</dbReference>
<comment type="similarity">
    <text evidence="1">Belongs to the universal stress protein A family.</text>
</comment>
<proteinExistence type="inferred from homology"/>
<dbReference type="InterPro" id="IPR014729">
    <property type="entry name" value="Rossmann-like_a/b/a_fold"/>
</dbReference>
<reference evidence="3 4" key="1">
    <citation type="submission" date="2016-10" db="EMBL/GenBank/DDBJ databases">
        <title>Description of Gloeomargarita lithophora gen. nov., sp. nov., a thylakoid-bearing basal-branching cyanobacterium with intracellular carbonates, and proposal for Gloeomargaritales ord. nov.</title>
        <authorList>
            <person name="Moreira D."/>
            <person name="Tavera R."/>
            <person name="Benzerara K."/>
            <person name="Skouri-Panet F."/>
            <person name="Couradeau E."/>
            <person name="Gerard E."/>
            <person name="Loussert C."/>
            <person name="Novelo E."/>
            <person name="Zivanovic Y."/>
            <person name="Lopez-Garcia P."/>
        </authorList>
    </citation>
    <scope>NUCLEOTIDE SEQUENCE [LARGE SCALE GENOMIC DNA]</scope>
    <source>
        <strain evidence="3 4">D10</strain>
    </source>
</reference>
<dbReference type="InterPro" id="IPR006015">
    <property type="entry name" value="Universal_stress_UspA"/>
</dbReference>
<dbReference type="Pfam" id="PF00582">
    <property type="entry name" value="Usp"/>
    <property type="match status" value="2"/>
</dbReference>
<dbReference type="KEGG" id="glt:GlitD10_2008"/>
<dbReference type="EMBL" id="CP017675">
    <property type="protein sequence ID" value="APB34334.1"/>
    <property type="molecule type" value="Genomic_DNA"/>
</dbReference>
<feature type="domain" description="UspA" evidence="2">
    <location>
        <begin position="151"/>
        <end position="291"/>
    </location>
</feature>
<feature type="domain" description="UspA" evidence="2">
    <location>
        <begin position="1"/>
        <end position="143"/>
    </location>
</feature>
<evidence type="ECO:0000313" key="3">
    <source>
        <dbReference type="EMBL" id="APB34334.1"/>
    </source>
</evidence>
<evidence type="ECO:0000259" key="2">
    <source>
        <dbReference type="Pfam" id="PF00582"/>
    </source>
</evidence>
<dbReference type="PRINTS" id="PR01438">
    <property type="entry name" value="UNVRSLSTRESS"/>
</dbReference>
<organism evidence="3 4">
    <name type="scientific">Gloeomargarita lithophora Alchichica-D10</name>
    <dbReference type="NCBI Taxonomy" id="1188229"/>
    <lineage>
        <taxon>Bacteria</taxon>
        <taxon>Bacillati</taxon>
        <taxon>Cyanobacteriota</taxon>
        <taxon>Cyanophyceae</taxon>
        <taxon>Gloeomargaritales</taxon>
        <taxon>Gloeomargaritaceae</taxon>
        <taxon>Gloeomargarita</taxon>
    </lineage>
</organism>
<dbReference type="Proteomes" id="UP000180235">
    <property type="component" value="Chromosome"/>
</dbReference>
<dbReference type="OrthoDB" id="9777884at2"/>
<dbReference type="SUPFAM" id="SSF52402">
    <property type="entry name" value="Adenine nucleotide alpha hydrolases-like"/>
    <property type="match status" value="2"/>
</dbReference>
<dbReference type="InterPro" id="IPR006016">
    <property type="entry name" value="UspA"/>
</dbReference>
<sequence>MIRKILVAVSGSGHTEEMLNALIDLPCIAQTQVMVLHVVTPQASAQDMVAKQGEGVEILKNSLAKIHVCRLGGDTNACLKPAQVTTMLREGDPKDVVPQVADELDVDLLIMGSRGLGRLRAILENSVSQYVFQLASRPMLLVKDSTYVEKIQRILVAYDGSASAKQSLEFALFLLSDLKGGELVLADVNPSLPGVTLAELAQNPSASPTLAEAIQKVRQRGLKYRCVVSEGNPGMSLCRLAQEVAADLVLLGSPDRRPTIARNLVDLDRLIGNSLSDYVRVHADSPVLLVR</sequence>
<accession>A0A1J0AEG3</accession>
<gene>
    <name evidence="3" type="ORF">GlitD10_2008</name>
</gene>
<keyword evidence="4" id="KW-1185">Reference proteome</keyword>
<dbReference type="STRING" id="1188229.GlitD10_2008"/>
<evidence type="ECO:0000313" key="4">
    <source>
        <dbReference type="Proteomes" id="UP000180235"/>
    </source>
</evidence>
<dbReference type="CDD" id="cd00293">
    <property type="entry name" value="USP-like"/>
    <property type="match status" value="2"/>
</dbReference>
<dbReference type="AlphaFoldDB" id="A0A1J0AEG3"/>
<dbReference type="PANTHER" id="PTHR46268:SF8">
    <property type="entry name" value="UNIVERSAL STRESS PROTEIN SLL1388"/>
    <property type="match status" value="1"/>
</dbReference>
<protein>
    <submittedName>
        <fullName evidence="3">UspA</fullName>
    </submittedName>
</protein>
<evidence type="ECO:0000256" key="1">
    <source>
        <dbReference type="ARBA" id="ARBA00008791"/>
    </source>
</evidence>
<name>A0A1J0AEG3_9CYAN</name>
<dbReference type="PANTHER" id="PTHR46268">
    <property type="entry name" value="STRESS RESPONSE PROTEIN NHAX"/>
    <property type="match status" value="1"/>
</dbReference>